<organism evidence="2 3">
    <name type="scientific">Panicum hallii var. hallii</name>
    <dbReference type="NCBI Taxonomy" id="1504633"/>
    <lineage>
        <taxon>Eukaryota</taxon>
        <taxon>Viridiplantae</taxon>
        <taxon>Streptophyta</taxon>
        <taxon>Embryophyta</taxon>
        <taxon>Tracheophyta</taxon>
        <taxon>Spermatophyta</taxon>
        <taxon>Magnoliopsida</taxon>
        <taxon>Liliopsida</taxon>
        <taxon>Poales</taxon>
        <taxon>Poaceae</taxon>
        <taxon>PACMAD clade</taxon>
        <taxon>Panicoideae</taxon>
        <taxon>Panicodae</taxon>
        <taxon>Paniceae</taxon>
        <taxon>Panicinae</taxon>
        <taxon>Panicum</taxon>
        <taxon>Panicum sect. Panicum</taxon>
    </lineage>
</organism>
<evidence type="ECO:0000256" key="1">
    <source>
        <dbReference type="SAM" id="Phobius"/>
    </source>
</evidence>
<feature type="transmembrane region" description="Helical" evidence="1">
    <location>
        <begin position="83"/>
        <end position="103"/>
    </location>
</feature>
<name>A0A2T7C7Y5_9POAL</name>
<gene>
    <name evidence="2" type="ORF">GQ55_9G309900</name>
</gene>
<accession>A0A2T7C7Y5</accession>
<dbReference type="EMBL" id="CM009757">
    <property type="protein sequence ID" value="PUZ39451.1"/>
    <property type="molecule type" value="Genomic_DNA"/>
</dbReference>
<reference evidence="2 3" key="1">
    <citation type="submission" date="2018-04" db="EMBL/GenBank/DDBJ databases">
        <title>WGS assembly of Panicum hallii var. hallii HAL2.</title>
        <authorList>
            <person name="Lovell J."/>
            <person name="Jenkins J."/>
            <person name="Lowry D."/>
            <person name="Mamidi S."/>
            <person name="Sreedasyam A."/>
            <person name="Weng X."/>
            <person name="Barry K."/>
            <person name="Bonette J."/>
            <person name="Campitelli B."/>
            <person name="Daum C."/>
            <person name="Gordon S."/>
            <person name="Gould B."/>
            <person name="Lipzen A."/>
            <person name="MacQueen A."/>
            <person name="Palacio-Mejia J."/>
            <person name="Plott C."/>
            <person name="Shakirov E."/>
            <person name="Shu S."/>
            <person name="Yoshinaga Y."/>
            <person name="Zane M."/>
            <person name="Rokhsar D."/>
            <person name="Grimwood J."/>
            <person name="Schmutz J."/>
            <person name="Juenger T."/>
        </authorList>
    </citation>
    <scope>NUCLEOTIDE SEQUENCE [LARGE SCALE GENOMIC DNA]</scope>
    <source>
        <strain evidence="3">cv. HAL2</strain>
    </source>
</reference>
<keyword evidence="3" id="KW-1185">Reference proteome</keyword>
<sequence length="118" mass="13666">MTTTCISISKAAIHDQRNFQSCRGQCDPANLQWFWWCPQGAFYKAVNPTRIKEGLHSIQEQMFHISLRTLCSYMLEGNTEGHFFSPFVAIVNLPMMYFFFSLCQGGPPPTFLRDDCWQ</sequence>
<dbReference type="AlphaFoldDB" id="A0A2T7C7Y5"/>
<dbReference type="Gramene" id="PUZ39451">
    <property type="protein sequence ID" value="PUZ39451"/>
    <property type="gene ID" value="GQ55_9G309900"/>
</dbReference>
<evidence type="ECO:0000313" key="3">
    <source>
        <dbReference type="Proteomes" id="UP000244336"/>
    </source>
</evidence>
<keyword evidence="1" id="KW-0812">Transmembrane</keyword>
<protein>
    <submittedName>
        <fullName evidence="2">Uncharacterized protein</fullName>
    </submittedName>
</protein>
<dbReference type="Proteomes" id="UP000244336">
    <property type="component" value="Chromosome 9"/>
</dbReference>
<dbReference type="OrthoDB" id="4664297at2759"/>
<proteinExistence type="predicted"/>
<keyword evidence="1" id="KW-1133">Transmembrane helix</keyword>
<evidence type="ECO:0000313" key="2">
    <source>
        <dbReference type="EMBL" id="PUZ39451.1"/>
    </source>
</evidence>
<keyword evidence="1" id="KW-0472">Membrane</keyword>